<dbReference type="OrthoDB" id="384795at2"/>
<dbReference type="Gene3D" id="3.90.1150.200">
    <property type="match status" value="1"/>
</dbReference>
<dbReference type="InterPro" id="IPR014922">
    <property type="entry name" value="YdhG-like"/>
</dbReference>
<reference evidence="2 3" key="1">
    <citation type="journal article" date="2015" name="Genome Announc.">
        <title>Expanding the biotechnology potential of lactobacilli through comparative genomics of 213 strains and associated genera.</title>
        <authorList>
            <person name="Sun Z."/>
            <person name="Harris H.M."/>
            <person name="McCann A."/>
            <person name="Guo C."/>
            <person name="Argimon S."/>
            <person name="Zhang W."/>
            <person name="Yang X."/>
            <person name="Jeffery I.B."/>
            <person name="Cooney J.C."/>
            <person name="Kagawa T.F."/>
            <person name="Liu W."/>
            <person name="Song Y."/>
            <person name="Salvetti E."/>
            <person name="Wrobel A."/>
            <person name="Rasinkangas P."/>
            <person name="Parkhill J."/>
            <person name="Rea M.C."/>
            <person name="O'Sullivan O."/>
            <person name="Ritari J."/>
            <person name="Douillard F.P."/>
            <person name="Paul Ross R."/>
            <person name="Yang R."/>
            <person name="Briner A.E."/>
            <person name="Felis G.E."/>
            <person name="de Vos W.M."/>
            <person name="Barrangou R."/>
            <person name="Klaenhammer T.R."/>
            <person name="Caufield P.W."/>
            <person name="Cui Y."/>
            <person name="Zhang H."/>
            <person name="O'Toole P.W."/>
        </authorList>
    </citation>
    <scope>NUCLEOTIDE SEQUENCE [LARGE SCALE GENOMIC DNA]</scope>
    <source>
        <strain evidence="2 3">DSM 15945</strain>
    </source>
</reference>
<comment type="caution">
    <text evidence="2">The sequence shown here is derived from an EMBL/GenBank/DDBJ whole genome shotgun (WGS) entry which is preliminary data.</text>
</comment>
<dbReference type="PATRIC" id="fig|1423783.4.peg.1137"/>
<proteinExistence type="predicted"/>
<evidence type="ECO:0000313" key="3">
    <source>
        <dbReference type="Proteomes" id="UP000051922"/>
    </source>
</evidence>
<protein>
    <recommendedName>
        <fullName evidence="1">YdhG-like domain-containing protein</fullName>
    </recommendedName>
</protein>
<dbReference type="SUPFAM" id="SSF159888">
    <property type="entry name" value="YdhG-like"/>
    <property type="match status" value="1"/>
</dbReference>
<dbReference type="Proteomes" id="UP000051922">
    <property type="component" value="Unassembled WGS sequence"/>
</dbReference>
<sequence length="125" mass="13929">MGKYANLDEYLAAIEPVTHADQLAAVLKQLQENHPGMELRIAWNQPMLTDHGTFIMGLSVARNHFSVAVEAPIFADLQPDISAAGYKTTTKLFQIPWDQPVNYALLDDAIDASRKLKADTTSFWL</sequence>
<accession>A0A0R1TWM0</accession>
<dbReference type="AlphaFoldDB" id="A0A0R1TWM0"/>
<dbReference type="Pfam" id="PF08818">
    <property type="entry name" value="DUF1801"/>
    <property type="match status" value="1"/>
</dbReference>
<evidence type="ECO:0000313" key="2">
    <source>
        <dbReference type="EMBL" id="KRL85712.1"/>
    </source>
</evidence>
<feature type="domain" description="YdhG-like" evidence="1">
    <location>
        <begin position="21"/>
        <end position="111"/>
    </location>
</feature>
<dbReference type="RefSeq" id="WP_054651476.1">
    <property type="nucleotide sequence ID" value="NZ_AZFJ01000049.1"/>
</dbReference>
<name>A0A0R1TWM0_9LACO</name>
<organism evidence="2 3">
    <name type="scientific">Lacticaseibacillus pantheris DSM 15945 = JCM 12539 = NBRC 106106</name>
    <dbReference type="NCBI Taxonomy" id="1423783"/>
    <lineage>
        <taxon>Bacteria</taxon>
        <taxon>Bacillati</taxon>
        <taxon>Bacillota</taxon>
        <taxon>Bacilli</taxon>
        <taxon>Lactobacillales</taxon>
        <taxon>Lactobacillaceae</taxon>
        <taxon>Lacticaseibacillus</taxon>
    </lineage>
</organism>
<dbReference type="STRING" id="1423783.FC50_GL001098"/>
<gene>
    <name evidence="2" type="ORF">FC50_GL001098</name>
</gene>
<dbReference type="EMBL" id="AZFJ01000049">
    <property type="protein sequence ID" value="KRL85712.1"/>
    <property type="molecule type" value="Genomic_DNA"/>
</dbReference>
<evidence type="ECO:0000259" key="1">
    <source>
        <dbReference type="Pfam" id="PF08818"/>
    </source>
</evidence>
<keyword evidence="3" id="KW-1185">Reference proteome</keyword>